<feature type="compositionally biased region" description="Low complexity" evidence="1">
    <location>
        <begin position="55"/>
        <end position="78"/>
    </location>
</feature>
<dbReference type="OrthoDB" id="5100830at2759"/>
<dbReference type="AlphaFoldDB" id="A0A8H4TEU4"/>
<protein>
    <submittedName>
        <fullName evidence="3">Uncharacterized protein</fullName>
    </submittedName>
</protein>
<feature type="region of interest" description="Disordered" evidence="1">
    <location>
        <begin position="55"/>
        <end position="85"/>
    </location>
</feature>
<gene>
    <name evidence="3" type="ORF">FSARC_11478</name>
</gene>
<proteinExistence type="predicted"/>
<comment type="caution">
    <text evidence="3">The sequence shown here is derived from an EMBL/GenBank/DDBJ whole genome shotgun (WGS) entry which is preliminary data.</text>
</comment>
<keyword evidence="4" id="KW-1185">Reference proteome</keyword>
<evidence type="ECO:0000313" key="3">
    <source>
        <dbReference type="EMBL" id="KAF4956710.1"/>
    </source>
</evidence>
<feature type="signal peptide" evidence="2">
    <location>
        <begin position="1"/>
        <end position="26"/>
    </location>
</feature>
<feature type="chain" id="PRO_5034484954" evidence="2">
    <location>
        <begin position="27"/>
        <end position="279"/>
    </location>
</feature>
<name>A0A8H4TEU4_9HYPO</name>
<keyword evidence="2" id="KW-0732">Signal</keyword>
<dbReference type="EMBL" id="JABEXW010000747">
    <property type="protein sequence ID" value="KAF4956710.1"/>
    <property type="molecule type" value="Genomic_DNA"/>
</dbReference>
<accession>A0A8H4TEU4</accession>
<organism evidence="3 4">
    <name type="scientific">Fusarium sarcochroum</name>
    <dbReference type="NCBI Taxonomy" id="1208366"/>
    <lineage>
        <taxon>Eukaryota</taxon>
        <taxon>Fungi</taxon>
        <taxon>Dikarya</taxon>
        <taxon>Ascomycota</taxon>
        <taxon>Pezizomycotina</taxon>
        <taxon>Sordariomycetes</taxon>
        <taxon>Hypocreomycetidae</taxon>
        <taxon>Hypocreales</taxon>
        <taxon>Nectriaceae</taxon>
        <taxon>Fusarium</taxon>
        <taxon>Fusarium lateritium species complex</taxon>
    </lineage>
</organism>
<reference evidence="3" key="1">
    <citation type="journal article" date="2020" name="BMC Genomics">
        <title>Correction to: Identification and distribution of gene clusters required for synthesis of sphingolipid metabolism inhibitors in diverse species of the filamentous fungus Fusarium.</title>
        <authorList>
            <person name="Kim H.S."/>
            <person name="Lohmar J.M."/>
            <person name="Busman M."/>
            <person name="Brown D.W."/>
            <person name="Naumann T.A."/>
            <person name="Divon H.H."/>
            <person name="Lysoe E."/>
            <person name="Uhlig S."/>
            <person name="Proctor R.H."/>
        </authorList>
    </citation>
    <scope>NUCLEOTIDE SEQUENCE</scope>
    <source>
        <strain evidence="3">NRRL 20472</strain>
    </source>
</reference>
<sequence length="279" mass="29216">MHFTYALLPASLTLLLAAFASLVLQADQVSTSSLESVTTSTVSADLSISIATVTSQDETTTASPTTDTSSQVQTTSPDNSISTTGGTVSVDTISSVFAQTTTTTVAATTIEAAFEPFPTFNLVARGAQVNGQYLTGQNIPGTLIGWQTSTGGTHIELSIDSTTNHGLDRSGNTLCVEYGTDGLPNWVELCNANQLKAPEREALTCAQTHDREIQCSAPAKSCTTDMFTLDTTCTVLRGTFSGFYTFSGRNDGIWLTLGSVDNPPAGSNFQAVQLVAVQA</sequence>
<evidence type="ECO:0000256" key="1">
    <source>
        <dbReference type="SAM" id="MobiDB-lite"/>
    </source>
</evidence>
<evidence type="ECO:0000313" key="4">
    <source>
        <dbReference type="Proteomes" id="UP000622797"/>
    </source>
</evidence>
<evidence type="ECO:0000256" key="2">
    <source>
        <dbReference type="SAM" id="SignalP"/>
    </source>
</evidence>
<reference evidence="3" key="2">
    <citation type="submission" date="2020-05" db="EMBL/GenBank/DDBJ databases">
        <authorList>
            <person name="Kim H.-S."/>
            <person name="Proctor R.H."/>
            <person name="Brown D.W."/>
        </authorList>
    </citation>
    <scope>NUCLEOTIDE SEQUENCE</scope>
    <source>
        <strain evidence="3">NRRL 20472</strain>
    </source>
</reference>
<dbReference type="Proteomes" id="UP000622797">
    <property type="component" value="Unassembled WGS sequence"/>
</dbReference>